<protein>
    <recommendedName>
        <fullName evidence="2">Integrase catalytic domain-containing protein</fullName>
    </recommendedName>
</protein>
<evidence type="ECO:0000313" key="1">
    <source>
        <dbReference type="EMBL" id="CDW44199.1"/>
    </source>
</evidence>
<evidence type="ECO:0008006" key="2">
    <source>
        <dbReference type="Google" id="ProtNLM"/>
    </source>
</evidence>
<name>A0A0K2V130_LEPSM</name>
<proteinExistence type="predicted"/>
<dbReference type="AlphaFoldDB" id="A0A0K2V130"/>
<accession>A0A0K2V130</accession>
<reference evidence="1" key="1">
    <citation type="submission" date="2014-05" db="EMBL/GenBank/DDBJ databases">
        <authorList>
            <person name="Chronopoulou M."/>
        </authorList>
    </citation>
    <scope>NUCLEOTIDE SEQUENCE</scope>
    <source>
        <tissue evidence="1">Whole organism</tissue>
    </source>
</reference>
<sequence>MRDLNSSRMDVEAIISSPYHPEGNVRTEAWVKAMKTLVKKTRDIKRNLFLKAKFEWKNIPRDQRRSTTEIMFDYQILFLWKLLCTIVHSIG</sequence>
<organism evidence="1">
    <name type="scientific">Lepeophtheirus salmonis</name>
    <name type="common">Salmon louse</name>
    <name type="synonym">Caligus salmonis</name>
    <dbReference type="NCBI Taxonomy" id="72036"/>
    <lineage>
        <taxon>Eukaryota</taxon>
        <taxon>Metazoa</taxon>
        <taxon>Ecdysozoa</taxon>
        <taxon>Arthropoda</taxon>
        <taxon>Crustacea</taxon>
        <taxon>Multicrustacea</taxon>
        <taxon>Hexanauplia</taxon>
        <taxon>Copepoda</taxon>
        <taxon>Siphonostomatoida</taxon>
        <taxon>Caligidae</taxon>
        <taxon>Lepeophtheirus</taxon>
    </lineage>
</organism>
<dbReference type="EMBL" id="HACA01026838">
    <property type="protein sequence ID" value="CDW44199.1"/>
    <property type="molecule type" value="Transcribed_RNA"/>
</dbReference>